<evidence type="ECO:0000313" key="2">
    <source>
        <dbReference type="EMBL" id="MTV38044.1"/>
    </source>
</evidence>
<evidence type="ECO:0000256" key="1">
    <source>
        <dbReference type="SAM" id="SignalP"/>
    </source>
</evidence>
<comment type="caution">
    <text evidence="2">The sequence shown here is derived from an EMBL/GenBank/DDBJ whole genome shotgun (WGS) entry which is preliminary data.</text>
</comment>
<reference evidence="2 3" key="1">
    <citation type="submission" date="2019-11" db="EMBL/GenBank/DDBJ databases">
        <title>Type strains purchased from KCTC, JCM and DSMZ.</title>
        <authorList>
            <person name="Lu H."/>
        </authorList>
    </citation>
    <scope>NUCLEOTIDE SEQUENCE [LARGE SCALE GENOMIC DNA]</scope>
    <source>
        <strain evidence="2 3">KCTC 22382</strain>
    </source>
</reference>
<feature type="chain" id="PRO_5026741925" description="DUF2599 domain-containing protein" evidence="1">
    <location>
        <begin position="19"/>
        <end position="259"/>
    </location>
</feature>
<dbReference type="Proteomes" id="UP000475582">
    <property type="component" value="Unassembled WGS sequence"/>
</dbReference>
<gene>
    <name evidence="2" type="ORF">GM676_10710</name>
</gene>
<keyword evidence="1" id="KW-0732">Signal</keyword>
<sequence>MKNAFLVALLMISTTAHADVFEQAALAERGGAAYLAEQCRDGIAATLKSGSYYKDKDVDGILARFSNERLAGELLKSEKRHSTSDSRSEGMQQERLRKFTEIFKDSDKTTRCKYLGAMFDSYRAIGEAQQNLADDESKLAQQNFLAAHAADIVTLDYSMRSKSIGELATQTRPAKGTVRSLTLEKYLNWERTSAANWKSEIWNASGMRNKNAVYNRCLTEVTDEWTKSFGYRETTLRSSVFVDGQVNLSKALRIICSPG</sequence>
<organism evidence="2 3">
    <name type="scientific">Duganella radicis</name>
    <dbReference type="NCBI Taxonomy" id="551988"/>
    <lineage>
        <taxon>Bacteria</taxon>
        <taxon>Pseudomonadati</taxon>
        <taxon>Pseudomonadota</taxon>
        <taxon>Betaproteobacteria</taxon>
        <taxon>Burkholderiales</taxon>
        <taxon>Oxalobacteraceae</taxon>
        <taxon>Telluria group</taxon>
        <taxon>Duganella</taxon>
    </lineage>
</organism>
<dbReference type="RefSeq" id="WP_155463547.1">
    <property type="nucleotide sequence ID" value="NZ_WNKY01000009.1"/>
</dbReference>
<evidence type="ECO:0008006" key="4">
    <source>
        <dbReference type="Google" id="ProtNLM"/>
    </source>
</evidence>
<evidence type="ECO:0000313" key="3">
    <source>
        <dbReference type="Proteomes" id="UP000475582"/>
    </source>
</evidence>
<keyword evidence="3" id="KW-1185">Reference proteome</keyword>
<dbReference type="AlphaFoldDB" id="A0A6L6PGA4"/>
<proteinExistence type="predicted"/>
<protein>
    <recommendedName>
        <fullName evidence="4">DUF2599 domain-containing protein</fullName>
    </recommendedName>
</protein>
<accession>A0A6L6PGA4</accession>
<dbReference type="EMBL" id="WNKY01000009">
    <property type="protein sequence ID" value="MTV38044.1"/>
    <property type="molecule type" value="Genomic_DNA"/>
</dbReference>
<name>A0A6L6PGA4_9BURK</name>
<feature type="signal peptide" evidence="1">
    <location>
        <begin position="1"/>
        <end position="18"/>
    </location>
</feature>